<dbReference type="AlphaFoldDB" id="A0A1H8V8M4"/>
<evidence type="ECO:0000313" key="1">
    <source>
        <dbReference type="EMBL" id="QWU13253.1"/>
    </source>
</evidence>
<evidence type="ECO:0000313" key="2">
    <source>
        <dbReference type="EMBL" id="SEP11637.1"/>
    </source>
</evidence>
<dbReference type="OrthoDB" id="3173587at2"/>
<dbReference type="STRING" id="1333845.SAMN04487895_12212"/>
<reference evidence="1 4" key="2">
    <citation type="submission" date="2021-06" db="EMBL/GenBank/DDBJ databases">
        <title>Whole genome sequence of Paenibacillus sophorae DSM23020 for comparative genomics.</title>
        <authorList>
            <person name="Kim M.-J."/>
            <person name="Lee G."/>
            <person name="Shin J.-H."/>
        </authorList>
    </citation>
    <scope>NUCLEOTIDE SEQUENCE [LARGE SCALE GENOMIC DNA]</scope>
    <source>
        <strain evidence="1 4">DSM 23020</strain>
    </source>
</reference>
<evidence type="ECO:0000313" key="4">
    <source>
        <dbReference type="Proteomes" id="UP000683429"/>
    </source>
</evidence>
<dbReference type="EMBL" id="CP076607">
    <property type="protein sequence ID" value="QWU13253.1"/>
    <property type="molecule type" value="Genomic_DNA"/>
</dbReference>
<dbReference type="EMBL" id="FODH01000022">
    <property type="protein sequence ID" value="SEP11637.1"/>
    <property type="molecule type" value="Genomic_DNA"/>
</dbReference>
<name>A0A1H8V8M4_9BACL</name>
<protein>
    <submittedName>
        <fullName evidence="2">Uncharacterized protein</fullName>
    </submittedName>
</protein>
<keyword evidence="4" id="KW-1185">Reference proteome</keyword>
<evidence type="ECO:0000313" key="3">
    <source>
        <dbReference type="Proteomes" id="UP000198809"/>
    </source>
</evidence>
<dbReference type="Pfam" id="PF19677">
    <property type="entry name" value="DUF6179"/>
    <property type="match status" value="1"/>
</dbReference>
<dbReference type="Proteomes" id="UP000198809">
    <property type="component" value="Unassembled WGS sequence"/>
</dbReference>
<sequence length="478" mass="55934">MGPEHINNGSELTVQGGIRKSRLQRNQYTISLMNEGLRAGLLTGQEMTRIQNAFMQFLQEMIKKYTRGESTSVTTETAESLLTSIMYAADAYLFSFEEPEKAITYLKTVDLRQIYERGVEKVTQCLEETKELYKEIMVNKLEVPVDAYNMTIDESLPVFLRKYGIIFDAHNTMASIDYPLASDDMRLQGVFYIKQYLERLKLETEFCAMFDQRELLDLLVHYGRECRFNYRIELFNIYEIVLNNAIFSVLSGGDADEIRISESQYERLERQFMSLTEPQIRSVIYGGMGRLQQELPIHPQLKEYMDGCREDLVQRVANAAKHSSLRAVIITEREAEVKSIVIVLGEDDRMSDVELRRRLDEIMACERKEDKVRLILSSFHSFHDFLDMLESDCLYGDEYDALFHAFGDMELAILAKIVFYEELRSESLDLPSMLLLKNEYTMDWQMQFVQCLQGMSRERLQAVEKYMGEMDYEQMRFY</sequence>
<reference evidence="2 3" key="1">
    <citation type="submission" date="2016-10" db="EMBL/GenBank/DDBJ databases">
        <authorList>
            <person name="de Groot N.N."/>
        </authorList>
    </citation>
    <scope>NUCLEOTIDE SEQUENCE [LARGE SCALE GENOMIC DNA]</scope>
    <source>
        <strain evidence="2 3">CGMCC 1.10238</strain>
    </source>
</reference>
<gene>
    <name evidence="1" type="ORF">KP014_14625</name>
    <name evidence="2" type="ORF">SAMN04487895_12212</name>
</gene>
<accession>A0A1H8V8M4</accession>
<proteinExistence type="predicted"/>
<organism evidence="2 3">
    <name type="scientific">Paenibacillus sophorae</name>
    <dbReference type="NCBI Taxonomy" id="1333845"/>
    <lineage>
        <taxon>Bacteria</taxon>
        <taxon>Bacillati</taxon>
        <taxon>Bacillota</taxon>
        <taxon>Bacilli</taxon>
        <taxon>Bacillales</taxon>
        <taxon>Paenibacillaceae</taxon>
        <taxon>Paenibacillus</taxon>
    </lineage>
</organism>
<dbReference type="InterPro" id="IPR045751">
    <property type="entry name" value="DUF6179"/>
</dbReference>
<dbReference type="RefSeq" id="WP_051499369.1">
    <property type="nucleotide sequence ID" value="NZ_CP076607.1"/>
</dbReference>
<dbReference type="Proteomes" id="UP000683429">
    <property type="component" value="Chromosome"/>
</dbReference>